<evidence type="ECO:0000313" key="8">
    <source>
        <dbReference type="EMBL" id="KRY82519.1"/>
    </source>
</evidence>
<feature type="domain" description="C2H2-type" evidence="7">
    <location>
        <begin position="196"/>
        <end position="224"/>
    </location>
</feature>
<keyword evidence="9" id="KW-1185">Reference proteome</keyword>
<dbReference type="SMART" id="SM00355">
    <property type="entry name" value="ZnF_C2H2"/>
    <property type="match status" value="8"/>
</dbReference>
<evidence type="ECO:0000256" key="6">
    <source>
        <dbReference type="SAM" id="MobiDB-lite"/>
    </source>
</evidence>
<evidence type="ECO:0000256" key="4">
    <source>
        <dbReference type="ARBA" id="ARBA00022833"/>
    </source>
</evidence>
<dbReference type="AlphaFoldDB" id="A0A0V1F8Y6"/>
<feature type="domain" description="C2H2-type" evidence="7">
    <location>
        <begin position="120"/>
        <end position="147"/>
    </location>
</feature>
<feature type="domain" description="C2H2-type" evidence="7">
    <location>
        <begin position="424"/>
        <end position="452"/>
    </location>
</feature>
<dbReference type="Pfam" id="PF00096">
    <property type="entry name" value="zf-C2H2"/>
    <property type="match status" value="4"/>
</dbReference>
<dbReference type="PANTHER" id="PTHR24379:SF121">
    <property type="entry name" value="C2H2-TYPE DOMAIN-CONTAINING PROTEIN"/>
    <property type="match status" value="1"/>
</dbReference>
<reference evidence="8 9" key="1">
    <citation type="submission" date="2015-01" db="EMBL/GenBank/DDBJ databases">
        <title>Evolution of Trichinella species and genotypes.</title>
        <authorList>
            <person name="Korhonen P.K."/>
            <person name="Edoardo P."/>
            <person name="Giuseppe L.R."/>
            <person name="Gasser R.B."/>
        </authorList>
    </citation>
    <scope>NUCLEOTIDE SEQUENCE [LARGE SCALE GENOMIC DNA]</scope>
    <source>
        <strain evidence="8">ISS470</strain>
    </source>
</reference>
<dbReference type="InterPro" id="IPR013087">
    <property type="entry name" value="Znf_C2H2_type"/>
</dbReference>
<keyword evidence="1" id="KW-0479">Metal-binding</keyword>
<protein>
    <submittedName>
        <fullName evidence="8">Zinc finger protein 62</fullName>
    </submittedName>
</protein>
<evidence type="ECO:0000256" key="2">
    <source>
        <dbReference type="ARBA" id="ARBA00022737"/>
    </source>
</evidence>
<evidence type="ECO:0000256" key="3">
    <source>
        <dbReference type="ARBA" id="ARBA00022771"/>
    </source>
</evidence>
<comment type="caution">
    <text evidence="8">The sequence shown here is derived from an EMBL/GenBank/DDBJ whole genome shotgun (WGS) entry which is preliminary data.</text>
</comment>
<keyword evidence="3 5" id="KW-0863">Zinc-finger</keyword>
<feature type="domain" description="C2H2-type" evidence="7">
    <location>
        <begin position="321"/>
        <end position="349"/>
    </location>
</feature>
<sequence length="501" mass="58387">MINEESSLAYVLSPSVQVMQSSFGQQVNDQVSNGRATIIQLNNGDISLMTEEKSQHLSVSFEKVQNKQSVPQNKRTTQYGIVQAVSVEQPTAFPCTMCTEVFNNNSLLKKHAKEEHRWDFECDVCALYFRTQKMLEEHKKAHEKKQSKQAKILENFEVILENGQPMKYRCLTCTKILRSKHNLITHINNHIGYEKTLCPKCPSSFRNKELLERHMLRFHNNQPPTKKPRRDAAKIQNFHDESDEEVMQSSFGQQVNDQVSNGRATIIQLNNGDISLMTEEKSQHLSVSFEKVQNKQSVPQNKRTTQYGIVQAVSVEQPTAFPCTMCTEVFNNNSLLKKHAKEEHRWDFECDVCALYFRTQKMLEEHKKAHEKKQSKQAKILENFEVILENGQPMKYRCLTCTKILRSKHNLITHINNHIGYEKTLCPKCPSSFRNKELLERHMLRFHNNQPPTKKPRRDAAKIQNFHDESDEEMEAARRFLEMSEKDKNQYSSQSYEIFTN</sequence>
<dbReference type="Gene3D" id="3.30.160.60">
    <property type="entry name" value="Classic Zinc Finger"/>
    <property type="match status" value="4"/>
</dbReference>
<feature type="domain" description="C2H2-type" evidence="7">
    <location>
        <begin position="93"/>
        <end position="121"/>
    </location>
</feature>
<name>A0A0V1F8Y6_TRIPS</name>
<evidence type="ECO:0000256" key="1">
    <source>
        <dbReference type="ARBA" id="ARBA00022723"/>
    </source>
</evidence>
<feature type="domain" description="C2H2-type" evidence="7">
    <location>
        <begin position="168"/>
        <end position="195"/>
    </location>
</feature>
<dbReference type="Proteomes" id="UP000054995">
    <property type="component" value="Unassembled WGS sequence"/>
</dbReference>
<keyword evidence="4" id="KW-0862">Zinc</keyword>
<proteinExistence type="predicted"/>
<feature type="region of interest" description="Disordered" evidence="6">
    <location>
        <begin position="446"/>
        <end position="474"/>
    </location>
</feature>
<dbReference type="GO" id="GO:0008270">
    <property type="term" value="F:zinc ion binding"/>
    <property type="evidence" value="ECO:0007669"/>
    <property type="project" value="UniProtKB-KW"/>
</dbReference>
<dbReference type="PANTHER" id="PTHR24379">
    <property type="entry name" value="KRAB AND ZINC FINGER DOMAIN-CONTAINING"/>
    <property type="match status" value="1"/>
</dbReference>
<dbReference type="PROSITE" id="PS50157">
    <property type="entry name" value="ZINC_FINGER_C2H2_2"/>
    <property type="match status" value="8"/>
</dbReference>
<accession>A0A0V1F8Y6</accession>
<dbReference type="PROSITE" id="PS00028">
    <property type="entry name" value="ZINC_FINGER_C2H2_1"/>
    <property type="match status" value="8"/>
</dbReference>
<keyword evidence="2" id="KW-0677">Repeat</keyword>
<dbReference type="OrthoDB" id="6077919at2759"/>
<feature type="domain" description="C2H2-type" evidence="7">
    <location>
        <begin position="396"/>
        <end position="423"/>
    </location>
</feature>
<gene>
    <name evidence="8" type="primary">Zfp62</name>
    <name evidence="8" type="ORF">T4D_15399</name>
</gene>
<feature type="compositionally biased region" description="Basic and acidic residues" evidence="6">
    <location>
        <begin position="458"/>
        <end position="468"/>
    </location>
</feature>
<evidence type="ECO:0000259" key="7">
    <source>
        <dbReference type="PROSITE" id="PS50157"/>
    </source>
</evidence>
<evidence type="ECO:0000313" key="9">
    <source>
        <dbReference type="Proteomes" id="UP000054995"/>
    </source>
</evidence>
<feature type="non-terminal residue" evidence="8">
    <location>
        <position position="501"/>
    </location>
</feature>
<dbReference type="SUPFAM" id="SSF57667">
    <property type="entry name" value="beta-beta-alpha zinc fingers"/>
    <property type="match status" value="4"/>
</dbReference>
<organism evidence="8 9">
    <name type="scientific">Trichinella pseudospiralis</name>
    <name type="common">Parasitic roundworm</name>
    <dbReference type="NCBI Taxonomy" id="6337"/>
    <lineage>
        <taxon>Eukaryota</taxon>
        <taxon>Metazoa</taxon>
        <taxon>Ecdysozoa</taxon>
        <taxon>Nematoda</taxon>
        <taxon>Enoplea</taxon>
        <taxon>Dorylaimia</taxon>
        <taxon>Trichinellida</taxon>
        <taxon>Trichinellidae</taxon>
        <taxon>Trichinella</taxon>
    </lineage>
</organism>
<dbReference type="EMBL" id="JYDT01000171">
    <property type="protein sequence ID" value="KRY82519.1"/>
    <property type="molecule type" value="Genomic_DNA"/>
</dbReference>
<dbReference type="InterPro" id="IPR036236">
    <property type="entry name" value="Znf_C2H2_sf"/>
</dbReference>
<evidence type="ECO:0000256" key="5">
    <source>
        <dbReference type="PROSITE-ProRule" id="PRU00042"/>
    </source>
</evidence>
<feature type="domain" description="C2H2-type" evidence="7">
    <location>
        <begin position="348"/>
        <end position="375"/>
    </location>
</feature>
<dbReference type="Pfam" id="PF13912">
    <property type="entry name" value="zf-C2H2_6"/>
    <property type="match status" value="2"/>
</dbReference>